<dbReference type="EMBL" id="KY684094">
    <property type="protein sequence ID" value="ARF10046.1"/>
    <property type="molecule type" value="Genomic_DNA"/>
</dbReference>
<dbReference type="PANTHER" id="PTHR12547">
    <property type="entry name" value="CCCH ZINC FINGER/TIS11-RELATED"/>
    <property type="match status" value="1"/>
</dbReference>
<proteinExistence type="predicted"/>
<evidence type="ECO:0000313" key="9">
    <source>
        <dbReference type="EMBL" id="ARF10046.1"/>
    </source>
</evidence>
<dbReference type="InterPro" id="IPR045877">
    <property type="entry name" value="ZFP36-like"/>
</dbReference>
<keyword evidence="6" id="KW-0175">Coiled coil</keyword>
<keyword evidence="2" id="KW-0677">Repeat</keyword>
<feature type="domain" description="C3H1-type" evidence="8">
    <location>
        <begin position="336"/>
        <end position="364"/>
    </location>
</feature>
<keyword evidence="3 5" id="KW-0863">Zinc-finger</keyword>
<organism evidence="9">
    <name type="scientific">Indivirus ILV1</name>
    <dbReference type="NCBI Taxonomy" id="1977633"/>
    <lineage>
        <taxon>Viruses</taxon>
        <taxon>Varidnaviria</taxon>
        <taxon>Bamfordvirae</taxon>
        <taxon>Nucleocytoviricota</taxon>
        <taxon>Megaviricetes</taxon>
        <taxon>Imitervirales</taxon>
        <taxon>Mimiviridae</taxon>
        <taxon>Klosneuvirinae</taxon>
        <taxon>Indivirus</taxon>
    </lineage>
</organism>
<feature type="coiled-coil region" evidence="6">
    <location>
        <begin position="111"/>
        <end position="178"/>
    </location>
</feature>
<feature type="domain" description="C3H1-type" evidence="8">
    <location>
        <begin position="599"/>
        <end position="627"/>
    </location>
</feature>
<feature type="region of interest" description="Disordered" evidence="7">
    <location>
        <begin position="471"/>
        <end position="491"/>
    </location>
</feature>
<dbReference type="GO" id="GO:0008270">
    <property type="term" value="F:zinc ion binding"/>
    <property type="evidence" value="ECO:0007669"/>
    <property type="project" value="UniProtKB-KW"/>
</dbReference>
<name>A0A1V0SEB0_9VIRU</name>
<dbReference type="InterPro" id="IPR036855">
    <property type="entry name" value="Znf_CCCH_sf"/>
</dbReference>
<accession>A0A1V0SEB0</accession>
<evidence type="ECO:0000259" key="8">
    <source>
        <dbReference type="PROSITE" id="PS50103"/>
    </source>
</evidence>
<feature type="domain" description="C3H1-type" evidence="8">
    <location>
        <begin position="511"/>
        <end position="539"/>
    </location>
</feature>
<feature type="zinc finger region" description="C3H1-type" evidence="5">
    <location>
        <begin position="599"/>
        <end position="627"/>
    </location>
</feature>
<dbReference type="InterPro" id="IPR000571">
    <property type="entry name" value="Znf_CCCH"/>
</dbReference>
<keyword evidence="1 5" id="KW-0479">Metal-binding</keyword>
<evidence type="ECO:0000256" key="2">
    <source>
        <dbReference type="ARBA" id="ARBA00022737"/>
    </source>
</evidence>
<reference evidence="9" key="1">
    <citation type="journal article" date="2017" name="Science">
        <title>Giant viruses with an expanded complement of translation system components.</title>
        <authorList>
            <person name="Schulz F."/>
            <person name="Yutin N."/>
            <person name="Ivanova N.N."/>
            <person name="Ortega D.R."/>
            <person name="Lee T.K."/>
            <person name="Vierheilig J."/>
            <person name="Daims H."/>
            <person name="Horn M."/>
            <person name="Wagner M."/>
            <person name="Jensen G.J."/>
            <person name="Kyrpides N.C."/>
            <person name="Koonin E.V."/>
            <person name="Woyke T."/>
        </authorList>
    </citation>
    <scope>NUCLEOTIDE SEQUENCE</scope>
    <source>
        <strain evidence="9">ILV1</strain>
    </source>
</reference>
<dbReference type="SMART" id="SM00356">
    <property type="entry name" value="ZnF_C3H1"/>
    <property type="match status" value="4"/>
</dbReference>
<feature type="compositionally biased region" description="Polar residues" evidence="7">
    <location>
        <begin position="471"/>
        <end position="482"/>
    </location>
</feature>
<feature type="zinc finger region" description="C3H1-type" evidence="5">
    <location>
        <begin position="336"/>
        <end position="364"/>
    </location>
</feature>
<evidence type="ECO:0000256" key="4">
    <source>
        <dbReference type="ARBA" id="ARBA00022833"/>
    </source>
</evidence>
<dbReference type="Gene3D" id="4.10.1000.10">
    <property type="entry name" value="Zinc finger, CCCH-type"/>
    <property type="match status" value="2"/>
</dbReference>
<sequence length="764" mass="87707">MTSNTYDYDCDYDYYSYGVDYDYEFKTRNPVENYSNDMFDSFDSSYMEDDYDSNVESNSLSSDEKKYWNWIYSDTDIISKRKTFYPSPILPNGEIITKSKFLLHLNHLIEMQKVEEKIVYLQNEIEKHNLILEIEELRKKLPKFSEEGFKKENILKKMKEEQNKIDEENKKITKQLRLEFIIDMKKIISKNKTNNKKNTVFKSNVKVISESVILERRKEKKRIRAIEKKAEKIQEEINSKKLKEEMELEKDQKKKEKDLYTEELINSIKEDKLSDNKKNMINDLEIVNRKLDAVKEIEVALAIEDKKEQKIIKKTVNKEVEGWSITMSRGSGDKKERVKFLCESIISKTKCRHGDKCNFSHVISACPFGIKCLNVEKKESENAYINKGRKICTFTHLNETIEDFEIRVGINNQNKKSAASVGVLKETASKVGDPIKNKKENDQCIAYGRTIDSNNTWSNIAYIGITPKASSDSDLGLQSSPPVTRRGAAATGSSENFIDVVSEKKKSVITLNKTQMCNSVSSNIKCRHGDKCRYAHSKEELVCGYGNGCTSNNCNRLHPRDKEAVRDSVEKSSIVLGPVSSYTNPISVSEKSESEIKTIVKTQMCNSVSSNIKCRHGDKCRYAHSKEELICGYGDSCKSKNCDRIHSVSLVSTIDLSAASTVVNVKEFNTNAKVKLCAFIGRCKNGINCKYSHIDSTSEKQVYNRPSPHSVRVSEASMTFECGYGNQCKKVCWDGYKYINLHNTICDRRHPYENNILYKYRCSK</sequence>
<evidence type="ECO:0000256" key="6">
    <source>
        <dbReference type="SAM" id="Coils"/>
    </source>
</evidence>
<evidence type="ECO:0000256" key="1">
    <source>
        <dbReference type="ARBA" id="ARBA00022723"/>
    </source>
</evidence>
<evidence type="ECO:0000256" key="3">
    <source>
        <dbReference type="ARBA" id="ARBA00022771"/>
    </source>
</evidence>
<dbReference type="SUPFAM" id="SSF90229">
    <property type="entry name" value="CCCH zinc finger"/>
    <property type="match status" value="2"/>
</dbReference>
<evidence type="ECO:0000256" key="5">
    <source>
        <dbReference type="PROSITE-ProRule" id="PRU00723"/>
    </source>
</evidence>
<protein>
    <recommendedName>
        <fullName evidence="8">C3H1-type domain-containing protein</fullName>
    </recommendedName>
</protein>
<feature type="zinc finger region" description="C3H1-type" evidence="5">
    <location>
        <begin position="511"/>
        <end position="539"/>
    </location>
</feature>
<feature type="coiled-coil region" evidence="6">
    <location>
        <begin position="216"/>
        <end position="263"/>
    </location>
</feature>
<keyword evidence="4 5" id="KW-0862">Zinc</keyword>
<dbReference type="GO" id="GO:0003729">
    <property type="term" value="F:mRNA binding"/>
    <property type="evidence" value="ECO:0007669"/>
    <property type="project" value="InterPro"/>
</dbReference>
<evidence type="ECO:0000256" key="7">
    <source>
        <dbReference type="SAM" id="MobiDB-lite"/>
    </source>
</evidence>
<gene>
    <name evidence="9" type="ORF">Indivirus_10_6</name>
</gene>
<dbReference type="PROSITE" id="PS50103">
    <property type="entry name" value="ZF_C3H1"/>
    <property type="match status" value="3"/>
</dbReference>
<dbReference type="PANTHER" id="PTHR12547:SF174">
    <property type="entry name" value="MRNA DECAY ACTIVATOR PROTEIN ZFP36L2"/>
    <property type="match status" value="1"/>
</dbReference>